<feature type="signal peptide" evidence="1">
    <location>
        <begin position="1"/>
        <end position="20"/>
    </location>
</feature>
<organism evidence="2 3">
    <name type="scientific">Cherax quadricarinatus</name>
    <name type="common">Australian red claw crayfish</name>
    <dbReference type="NCBI Taxonomy" id="27406"/>
    <lineage>
        <taxon>Eukaryota</taxon>
        <taxon>Metazoa</taxon>
        <taxon>Ecdysozoa</taxon>
        <taxon>Arthropoda</taxon>
        <taxon>Crustacea</taxon>
        <taxon>Multicrustacea</taxon>
        <taxon>Malacostraca</taxon>
        <taxon>Eumalacostraca</taxon>
        <taxon>Eucarida</taxon>
        <taxon>Decapoda</taxon>
        <taxon>Pleocyemata</taxon>
        <taxon>Astacidea</taxon>
        <taxon>Parastacoidea</taxon>
        <taxon>Parastacidae</taxon>
        <taxon>Cherax</taxon>
    </lineage>
</organism>
<gene>
    <name evidence="2" type="ORF">OTU49_009860</name>
</gene>
<feature type="chain" id="PRO_5043945740" description="Secreted protein" evidence="1">
    <location>
        <begin position="21"/>
        <end position="146"/>
    </location>
</feature>
<keyword evidence="3" id="KW-1185">Reference proteome</keyword>
<evidence type="ECO:0008006" key="4">
    <source>
        <dbReference type="Google" id="ProtNLM"/>
    </source>
</evidence>
<proteinExistence type="predicted"/>
<evidence type="ECO:0000256" key="1">
    <source>
        <dbReference type="SAM" id="SignalP"/>
    </source>
</evidence>
<evidence type="ECO:0000313" key="3">
    <source>
        <dbReference type="Proteomes" id="UP001445076"/>
    </source>
</evidence>
<reference evidence="2 3" key="1">
    <citation type="journal article" date="2024" name="BMC Genomics">
        <title>Genome assembly of redclaw crayfish (Cherax quadricarinatus) provides insights into its immune adaptation and hypoxia tolerance.</title>
        <authorList>
            <person name="Liu Z."/>
            <person name="Zheng J."/>
            <person name="Li H."/>
            <person name="Fang K."/>
            <person name="Wang S."/>
            <person name="He J."/>
            <person name="Zhou D."/>
            <person name="Weng S."/>
            <person name="Chi M."/>
            <person name="Gu Z."/>
            <person name="He J."/>
            <person name="Li F."/>
            <person name="Wang M."/>
        </authorList>
    </citation>
    <scope>NUCLEOTIDE SEQUENCE [LARGE SCALE GENOMIC DNA]</scope>
    <source>
        <strain evidence="2">ZL_2023a</strain>
    </source>
</reference>
<dbReference type="AlphaFoldDB" id="A0AAW0WAB8"/>
<accession>A0AAW0WAB8</accession>
<dbReference type="Proteomes" id="UP001445076">
    <property type="component" value="Unassembled WGS sequence"/>
</dbReference>
<evidence type="ECO:0000313" key="2">
    <source>
        <dbReference type="EMBL" id="KAK8726980.1"/>
    </source>
</evidence>
<name>A0AAW0WAB8_CHEQU</name>
<feature type="non-terminal residue" evidence="2">
    <location>
        <position position="1"/>
    </location>
</feature>
<sequence length="146" mass="16166">SASKMKFLLILLPFLALTWAQDEPACFCGGFVNEFDGEIDVLPFPPETVEDCEATEECAAYCEEQWDALTGEGDLNTVLENGETLGEAICQQLAREGHENFGPAEVFLYYRVCEGPWQYDGVQTTTLLCCTRGEFHECEGPPTPPV</sequence>
<dbReference type="EMBL" id="JARKIK010000077">
    <property type="protein sequence ID" value="KAK8726980.1"/>
    <property type="molecule type" value="Genomic_DNA"/>
</dbReference>
<protein>
    <recommendedName>
        <fullName evidence="4">Secreted protein</fullName>
    </recommendedName>
</protein>
<keyword evidence="1" id="KW-0732">Signal</keyword>
<comment type="caution">
    <text evidence="2">The sequence shown here is derived from an EMBL/GenBank/DDBJ whole genome shotgun (WGS) entry which is preliminary data.</text>
</comment>